<dbReference type="Gene3D" id="3.40.640.10">
    <property type="entry name" value="Type I PLP-dependent aspartate aminotransferase-like (Major domain)"/>
    <property type="match status" value="1"/>
</dbReference>
<dbReference type="Proteomes" id="UP000435036">
    <property type="component" value="Unassembled WGS sequence"/>
</dbReference>
<name>A0A6N8L2M8_9SPHI</name>
<evidence type="ECO:0000256" key="1">
    <source>
        <dbReference type="ARBA" id="ARBA00022898"/>
    </source>
</evidence>
<dbReference type="Pfam" id="PF00266">
    <property type="entry name" value="Aminotran_5"/>
    <property type="match status" value="1"/>
</dbReference>
<keyword evidence="3" id="KW-0032">Aminotransferase</keyword>
<dbReference type="EMBL" id="WSQA01000012">
    <property type="protein sequence ID" value="MVZ63279.1"/>
    <property type="molecule type" value="Genomic_DNA"/>
</dbReference>
<evidence type="ECO:0000259" key="2">
    <source>
        <dbReference type="Pfam" id="PF00266"/>
    </source>
</evidence>
<feature type="domain" description="Aminotransferase class V" evidence="2">
    <location>
        <begin position="46"/>
        <end position="350"/>
    </location>
</feature>
<reference evidence="3 4" key="1">
    <citation type="submission" date="2019-12" db="EMBL/GenBank/DDBJ databases">
        <authorList>
            <person name="Dong K."/>
        </authorList>
    </citation>
    <scope>NUCLEOTIDE SEQUENCE [LARGE SCALE GENOMIC DNA]</scope>
    <source>
        <strain evidence="3 4">JCM 31225</strain>
    </source>
</reference>
<evidence type="ECO:0000313" key="4">
    <source>
        <dbReference type="Proteomes" id="UP000435036"/>
    </source>
</evidence>
<protein>
    <submittedName>
        <fullName evidence="3">Aminotransferase class V-fold PLP-dependent enzyme</fullName>
    </submittedName>
</protein>
<dbReference type="SUPFAM" id="SSF53383">
    <property type="entry name" value="PLP-dependent transferases"/>
    <property type="match status" value="1"/>
</dbReference>
<sequence length="359" mass="41116">MNFRDYFNIPSDICYLNSAGNGLLPARSLQWRQDWQEQFFDAREDHRDKQGEFLNTVRAKIATYFQAANSKVYLCPNFSFAYASLLDRLPTDREFLILEGEYPSIQYPLIARKRKINSLAVHPEIEASIYEALRKNPRQVFVVSIVQYITGLKLDIAFFQQLKRDFPETLIIADGSQYLGTEPFDFDASGIDAMASSGYKWLCSGFGNGFLLLNKNLQQLLDANLEGIPRPTVDFWREKEVLDTFFEPGHIDTIAQGTLLSTLSLFQEFNETAIAEHIQALSNSLYPQLEERELVLPLISQRKNKSSLINIQVDPNLYPELLQAGLKCFPRGSGIRIGLHLYNNESDIQTLIRIIDKIR</sequence>
<dbReference type="Gene3D" id="3.90.1150.10">
    <property type="entry name" value="Aspartate Aminotransferase, domain 1"/>
    <property type="match status" value="1"/>
</dbReference>
<dbReference type="InterPro" id="IPR015424">
    <property type="entry name" value="PyrdxlP-dep_Trfase"/>
</dbReference>
<dbReference type="RefSeq" id="WP_160370002.1">
    <property type="nucleotide sequence ID" value="NZ_WSQA01000012.1"/>
</dbReference>
<dbReference type="InterPro" id="IPR015422">
    <property type="entry name" value="PyrdxlP-dep_Trfase_small"/>
</dbReference>
<dbReference type="OrthoDB" id="513408at2"/>
<keyword evidence="3" id="KW-0808">Transferase</keyword>
<dbReference type="GO" id="GO:0008483">
    <property type="term" value="F:transaminase activity"/>
    <property type="evidence" value="ECO:0007669"/>
    <property type="project" value="UniProtKB-KW"/>
</dbReference>
<dbReference type="InterPro" id="IPR015421">
    <property type="entry name" value="PyrdxlP-dep_Trfase_major"/>
</dbReference>
<proteinExistence type="predicted"/>
<organism evidence="3 4">
    <name type="scientific">Sphingobacterium humi</name>
    <dbReference type="NCBI Taxonomy" id="1796905"/>
    <lineage>
        <taxon>Bacteria</taxon>
        <taxon>Pseudomonadati</taxon>
        <taxon>Bacteroidota</taxon>
        <taxon>Sphingobacteriia</taxon>
        <taxon>Sphingobacteriales</taxon>
        <taxon>Sphingobacteriaceae</taxon>
        <taxon>Sphingobacterium</taxon>
    </lineage>
</organism>
<accession>A0A6N8L2M8</accession>
<keyword evidence="4" id="KW-1185">Reference proteome</keyword>
<dbReference type="PANTHER" id="PTHR43586:SF15">
    <property type="entry name" value="BLR3095 PROTEIN"/>
    <property type="match status" value="1"/>
</dbReference>
<dbReference type="PANTHER" id="PTHR43586">
    <property type="entry name" value="CYSTEINE DESULFURASE"/>
    <property type="match status" value="1"/>
</dbReference>
<evidence type="ECO:0000313" key="3">
    <source>
        <dbReference type="EMBL" id="MVZ63279.1"/>
    </source>
</evidence>
<dbReference type="AlphaFoldDB" id="A0A6N8L2M8"/>
<gene>
    <name evidence="3" type="ORF">GQF63_14705</name>
</gene>
<dbReference type="InterPro" id="IPR000192">
    <property type="entry name" value="Aminotrans_V_dom"/>
</dbReference>
<keyword evidence="1" id="KW-0663">Pyridoxal phosphate</keyword>
<comment type="caution">
    <text evidence="3">The sequence shown here is derived from an EMBL/GenBank/DDBJ whole genome shotgun (WGS) entry which is preliminary data.</text>
</comment>